<sequence>MWKKLHHQTRSQVRASFDELENWILETFGERRFEHDESEEEIALEVAKRRRGMRFFTAGRPRDRKRFASILFPIFHGDPNEALYEEAFQDVLRVAGVSVKPQSRHKLSFRGGILYFTADSQGNLYAVVASDDFPMASVYEFLDEMLEVYESIDVASALDQAEESLWAEKQFVEDAFGVRELALTSWKKRVRPGDGSSFYFEEDTPDFSEFQTRL</sequence>
<dbReference type="EMBL" id="CAMXCT020000779">
    <property type="protein sequence ID" value="CAL1136563.1"/>
    <property type="molecule type" value="Genomic_DNA"/>
</dbReference>
<comment type="caution">
    <text evidence="1">The sequence shown here is derived from an EMBL/GenBank/DDBJ whole genome shotgun (WGS) entry which is preliminary data.</text>
</comment>
<evidence type="ECO:0000313" key="3">
    <source>
        <dbReference type="Proteomes" id="UP001152797"/>
    </source>
</evidence>
<protein>
    <submittedName>
        <fullName evidence="1">Uncharacterized protein</fullName>
    </submittedName>
</protein>
<reference evidence="2 3" key="2">
    <citation type="submission" date="2024-05" db="EMBL/GenBank/DDBJ databases">
        <authorList>
            <person name="Chen Y."/>
            <person name="Shah S."/>
            <person name="Dougan E. K."/>
            <person name="Thang M."/>
            <person name="Chan C."/>
        </authorList>
    </citation>
    <scope>NUCLEOTIDE SEQUENCE [LARGE SCALE GENOMIC DNA]</scope>
</reference>
<evidence type="ECO:0000313" key="1">
    <source>
        <dbReference type="EMBL" id="CAI3983188.1"/>
    </source>
</evidence>
<dbReference type="EMBL" id="CAMXCT010000779">
    <property type="protein sequence ID" value="CAI3983188.1"/>
    <property type="molecule type" value="Genomic_DNA"/>
</dbReference>
<dbReference type="EMBL" id="CAMXCT030000779">
    <property type="protein sequence ID" value="CAL4770500.1"/>
    <property type="molecule type" value="Genomic_DNA"/>
</dbReference>
<proteinExistence type="predicted"/>
<name>A0A9P1C1N2_9DINO</name>
<accession>A0A9P1C1N2</accession>
<dbReference type="OrthoDB" id="443500at2759"/>
<dbReference type="Proteomes" id="UP001152797">
    <property type="component" value="Unassembled WGS sequence"/>
</dbReference>
<reference evidence="1" key="1">
    <citation type="submission" date="2022-10" db="EMBL/GenBank/DDBJ databases">
        <authorList>
            <person name="Chen Y."/>
            <person name="Dougan E. K."/>
            <person name="Chan C."/>
            <person name="Rhodes N."/>
            <person name="Thang M."/>
        </authorList>
    </citation>
    <scope>NUCLEOTIDE SEQUENCE</scope>
</reference>
<evidence type="ECO:0000313" key="2">
    <source>
        <dbReference type="EMBL" id="CAL4770500.1"/>
    </source>
</evidence>
<dbReference type="AlphaFoldDB" id="A0A9P1C1N2"/>
<gene>
    <name evidence="1" type="ORF">C1SCF055_LOCUS10817</name>
</gene>
<keyword evidence="3" id="KW-1185">Reference proteome</keyword>
<organism evidence="1">
    <name type="scientific">Cladocopium goreaui</name>
    <dbReference type="NCBI Taxonomy" id="2562237"/>
    <lineage>
        <taxon>Eukaryota</taxon>
        <taxon>Sar</taxon>
        <taxon>Alveolata</taxon>
        <taxon>Dinophyceae</taxon>
        <taxon>Suessiales</taxon>
        <taxon>Symbiodiniaceae</taxon>
        <taxon>Cladocopium</taxon>
    </lineage>
</organism>